<proteinExistence type="predicted"/>
<dbReference type="InterPro" id="IPR025829">
    <property type="entry name" value="Zn_knuckle_CX2CX3GHX4C"/>
</dbReference>
<dbReference type="SUPFAM" id="SSF57850">
    <property type="entry name" value="RING/U-box"/>
    <property type="match status" value="1"/>
</dbReference>
<accession>A0A671NXY3</accession>
<organism evidence="9 10">
    <name type="scientific">Sinocyclocheilus anshuiensis</name>
    <dbReference type="NCBI Taxonomy" id="1608454"/>
    <lineage>
        <taxon>Eukaryota</taxon>
        <taxon>Metazoa</taxon>
        <taxon>Chordata</taxon>
        <taxon>Craniata</taxon>
        <taxon>Vertebrata</taxon>
        <taxon>Euteleostomi</taxon>
        <taxon>Actinopterygii</taxon>
        <taxon>Neopterygii</taxon>
        <taxon>Teleostei</taxon>
        <taxon>Ostariophysi</taxon>
        <taxon>Cypriniformes</taxon>
        <taxon>Cyprinidae</taxon>
        <taxon>Cyprininae</taxon>
        <taxon>Sinocyclocheilus</taxon>
    </lineage>
</organism>
<feature type="transmembrane region" description="Helical" evidence="6">
    <location>
        <begin position="12"/>
        <end position="30"/>
    </location>
</feature>
<dbReference type="Gene3D" id="4.10.60.10">
    <property type="entry name" value="Zinc finger, CCHC-type"/>
    <property type="match status" value="1"/>
</dbReference>
<dbReference type="PANTHER" id="PTHR15439">
    <property type="entry name" value="RETINOBLASTOMA-BINDING PROTEIN 6"/>
    <property type="match status" value="1"/>
</dbReference>
<dbReference type="GO" id="GO:0008270">
    <property type="term" value="F:zinc ion binding"/>
    <property type="evidence" value="ECO:0007669"/>
    <property type="project" value="UniProtKB-KW"/>
</dbReference>
<evidence type="ECO:0000313" key="10">
    <source>
        <dbReference type="Proteomes" id="UP000472260"/>
    </source>
</evidence>
<keyword evidence="6" id="KW-0812">Transmembrane</keyword>
<dbReference type="GO" id="GO:0016567">
    <property type="term" value="P:protein ubiquitination"/>
    <property type="evidence" value="ECO:0007669"/>
    <property type="project" value="InterPro"/>
</dbReference>
<dbReference type="Pfam" id="PF13696">
    <property type="entry name" value="zf-CCHC_2"/>
    <property type="match status" value="1"/>
</dbReference>
<dbReference type="Gene3D" id="3.30.40.10">
    <property type="entry name" value="Zinc/RING finger domain, C3HC4 (zinc finger)"/>
    <property type="match status" value="1"/>
</dbReference>
<evidence type="ECO:0000256" key="6">
    <source>
        <dbReference type="SAM" id="Phobius"/>
    </source>
</evidence>
<dbReference type="CDD" id="cd16620">
    <property type="entry name" value="vRING-HC-C4C4_RBBP6"/>
    <property type="match status" value="1"/>
</dbReference>
<name>A0A671NXY3_9TELE</name>
<dbReference type="InterPro" id="IPR013083">
    <property type="entry name" value="Znf_RING/FYVE/PHD"/>
</dbReference>
<dbReference type="PROSITE" id="PS50158">
    <property type="entry name" value="ZF_CCHC"/>
    <property type="match status" value="1"/>
</dbReference>
<dbReference type="InterPro" id="IPR001841">
    <property type="entry name" value="Znf_RING"/>
</dbReference>
<feature type="domain" description="CCHC-type" evidence="8">
    <location>
        <begin position="60"/>
        <end position="75"/>
    </location>
</feature>
<feature type="region of interest" description="Disordered" evidence="5">
    <location>
        <begin position="133"/>
        <end position="152"/>
    </location>
</feature>
<feature type="domain" description="RING-type" evidence="7">
    <location>
        <begin position="160"/>
        <end position="201"/>
    </location>
</feature>
<keyword evidence="6" id="KW-1133">Transmembrane helix</keyword>
<reference evidence="9" key="1">
    <citation type="submission" date="2025-08" db="UniProtKB">
        <authorList>
            <consortium name="Ensembl"/>
        </authorList>
    </citation>
    <scope>IDENTIFICATION</scope>
</reference>
<evidence type="ECO:0000256" key="3">
    <source>
        <dbReference type="ARBA" id="ARBA00022833"/>
    </source>
</evidence>
<dbReference type="InterPro" id="IPR001878">
    <property type="entry name" value="Znf_CCHC"/>
</dbReference>
<evidence type="ECO:0000313" key="9">
    <source>
        <dbReference type="Ensembl" id="ENSSANP00000051156.1"/>
    </source>
</evidence>
<dbReference type="InterPro" id="IPR033489">
    <property type="entry name" value="RBBP6"/>
</dbReference>
<feature type="compositionally biased region" description="Low complexity" evidence="5">
    <location>
        <begin position="139"/>
        <end position="152"/>
    </location>
</feature>
<keyword evidence="2 4" id="KW-0863">Zinc-finger</keyword>
<keyword evidence="1" id="KW-0479">Metal-binding</keyword>
<dbReference type="PANTHER" id="PTHR15439:SF0">
    <property type="entry name" value="CELL DIVISION CYCLE AND APOPTOSIS REGULATOR PROTEIN 1-RELATED"/>
    <property type="match status" value="1"/>
</dbReference>
<reference evidence="9" key="2">
    <citation type="submission" date="2025-09" db="UniProtKB">
        <authorList>
            <consortium name="Ensembl"/>
        </authorList>
    </citation>
    <scope>IDENTIFICATION</scope>
</reference>
<dbReference type="GO" id="GO:0006511">
    <property type="term" value="P:ubiquitin-dependent protein catabolic process"/>
    <property type="evidence" value="ECO:0007669"/>
    <property type="project" value="TreeGrafter"/>
</dbReference>
<dbReference type="Ensembl" id="ENSSANT00000054368.1">
    <property type="protein sequence ID" value="ENSSANP00000051156.1"/>
    <property type="gene ID" value="ENSSANG00000025650.1"/>
</dbReference>
<sequence length="236" mass="26571">MFINVIWKGSSSNIRFVWLFLYSNIVEWLLQYITDKMLMILTFISDAMKLVGLLPPNYICFRCRIPGHHIKNCPSTWDKSCAPHKHIRKCAGIPRSFLVEVDDPDRKGVMMDSSGKYVIPVMDADAYAIGKKEKPPFSPQNEPSSPSSSSSDPVPAALLCLICKDLLTDAVMIPCCRSSYCDECIRTCLLESDGHLCPTCRQSDVSPDSLTANTVFLFIPIVNKRSIHFFRKKVSI</sequence>
<keyword evidence="6" id="KW-0472">Membrane</keyword>
<dbReference type="Proteomes" id="UP000472260">
    <property type="component" value="Unassembled WGS sequence"/>
</dbReference>
<protein>
    <recommendedName>
        <fullName evidence="11">RING-type domain-containing protein</fullName>
    </recommendedName>
</protein>
<evidence type="ECO:0000259" key="7">
    <source>
        <dbReference type="PROSITE" id="PS50089"/>
    </source>
</evidence>
<evidence type="ECO:0000256" key="4">
    <source>
        <dbReference type="PROSITE-ProRule" id="PRU00047"/>
    </source>
</evidence>
<dbReference type="GO" id="GO:0006397">
    <property type="term" value="P:mRNA processing"/>
    <property type="evidence" value="ECO:0007669"/>
    <property type="project" value="InterPro"/>
</dbReference>
<evidence type="ECO:0000256" key="2">
    <source>
        <dbReference type="ARBA" id="ARBA00022771"/>
    </source>
</evidence>
<keyword evidence="10" id="KW-1185">Reference proteome</keyword>
<dbReference type="GO" id="GO:0005634">
    <property type="term" value="C:nucleus"/>
    <property type="evidence" value="ECO:0007669"/>
    <property type="project" value="TreeGrafter"/>
</dbReference>
<evidence type="ECO:0008006" key="11">
    <source>
        <dbReference type="Google" id="ProtNLM"/>
    </source>
</evidence>
<dbReference type="GO" id="GO:0061630">
    <property type="term" value="F:ubiquitin protein ligase activity"/>
    <property type="evidence" value="ECO:0007669"/>
    <property type="project" value="InterPro"/>
</dbReference>
<evidence type="ECO:0000256" key="5">
    <source>
        <dbReference type="SAM" id="MobiDB-lite"/>
    </source>
</evidence>
<evidence type="ECO:0000259" key="8">
    <source>
        <dbReference type="PROSITE" id="PS50158"/>
    </source>
</evidence>
<dbReference type="GO" id="GO:0003676">
    <property type="term" value="F:nucleic acid binding"/>
    <property type="evidence" value="ECO:0007669"/>
    <property type="project" value="InterPro"/>
</dbReference>
<keyword evidence="3" id="KW-0862">Zinc</keyword>
<evidence type="ECO:0000256" key="1">
    <source>
        <dbReference type="ARBA" id="ARBA00022723"/>
    </source>
</evidence>
<dbReference type="PROSITE" id="PS50089">
    <property type="entry name" value="ZF_RING_2"/>
    <property type="match status" value="1"/>
</dbReference>
<dbReference type="AlphaFoldDB" id="A0A671NXY3"/>